<dbReference type="Proteomes" id="UP000645828">
    <property type="component" value="Unassembled WGS sequence"/>
</dbReference>
<feature type="compositionally biased region" description="Low complexity" evidence="1">
    <location>
        <begin position="234"/>
        <end position="243"/>
    </location>
</feature>
<gene>
    <name evidence="2" type="ORF">NYPRO_LOCUS10618</name>
</gene>
<feature type="compositionally biased region" description="Basic and acidic residues" evidence="1">
    <location>
        <begin position="127"/>
        <end position="141"/>
    </location>
</feature>
<feature type="region of interest" description="Disordered" evidence="1">
    <location>
        <begin position="24"/>
        <end position="342"/>
    </location>
</feature>
<feature type="compositionally biased region" description="Low complexity" evidence="1">
    <location>
        <begin position="356"/>
        <end position="366"/>
    </location>
</feature>
<evidence type="ECO:0000256" key="1">
    <source>
        <dbReference type="SAM" id="MobiDB-lite"/>
    </source>
</evidence>
<evidence type="ECO:0000313" key="3">
    <source>
        <dbReference type="Proteomes" id="UP000645828"/>
    </source>
</evidence>
<protein>
    <submittedName>
        <fullName evidence="2">(raccoon dog) hypothetical protein</fullName>
    </submittedName>
</protein>
<feature type="region of interest" description="Disordered" evidence="1">
    <location>
        <begin position="356"/>
        <end position="418"/>
    </location>
</feature>
<feature type="compositionally biased region" description="Low complexity" evidence="1">
    <location>
        <begin position="111"/>
        <end position="123"/>
    </location>
</feature>
<accession>A0A811YJV5</accession>
<sequence length="418" mass="43102">MSQEKLAGRTIRASLEFRLYGLDFSRRPPTQGGGWAVTDTSPPTGSQRKRCARVSPESVRAEPCPGRAEGESWLPGLAWAGEDSAGSGRGGPGGERVPRSSAPGALPPSPGREAGARRAAAARTCWRKLERPGAAEREARARGRTGPRGGDGAGIYPPARRREVRALRPRGRPGFGNLGTRPRTDFGGGTARGWAVPTPGVRGRGVLSGIRDRGGAGAAPGLRGRRRPGPAPSPRAGRTAARVAARHTHSASPLQPAPPSTHLSPAPAAAAGETGSGVPGPPSTPRPRPLSPSSEGQSVPACPPRLWQLVPSSGVRPASCACRPLPDPSGCAPLRRPAPSALPAAVGAAAAARWVQPAAAASAVTEPRARRRAPAVNPRPLPAAPGRGQHTPPSELPYRPQPPSKNNTLANKENNYLL</sequence>
<keyword evidence="3" id="KW-1185">Reference proteome</keyword>
<dbReference type="EMBL" id="CAJHUB010000680">
    <property type="protein sequence ID" value="CAD7677820.1"/>
    <property type="molecule type" value="Genomic_DNA"/>
</dbReference>
<proteinExistence type="predicted"/>
<reference evidence="2" key="1">
    <citation type="submission" date="2020-12" db="EMBL/GenBank/DDBJ databases">
        <authorList>
            <consortium name="Molecular Ecology Group"/>
        </authorList>
    </citation>
    <scope>NUCLEOTIDE SEQUENCE</scope>
    <source>
        <strain evidence="2">TBG_1078</strain>
    </source>
</reference>
<feature type="compositionally biased region" description="Pro residues" evidence="1">
    <location>
        <begin position="279"/>
        <end position="290"/>
    </location>
</feature>
<evidence type="ECO:0000313" key="2">
    <source>
        <dbReference type="EMBL" id="CAD7677820.1"/>
    </source>
</evidence>
<feature type="compositionally biased region" description="Polar residues" evidence="1">
    <location>
        <begin position="404"/>
        <end position="418"/>
    </location>
</feature>
<dbReference type="AlphaFoldDB" id="A0A811YJV5"/>
<name>A0A811YJV5_NYCPR</name>
<feature type="compositionally biased region" description="Low complexity" evidence="1">
    <location>
        <begin position="332"/>
        <end position="342"/>
    </location>
</feature>
<organism evidence="2 3">
    <name type="scientific">Nyctereutes procyonoides</name>
    <name type="common">Raccoon dog</name>
    <name type="synonym">Canis procyonoides</name>
    <dbReference type="NCBI Taxonomy" id="34880"/>
    <lineage>
        <taxon>Eukaryota</taxon>
        <taxon>Metazoa</taxon>
        <taxon>Chordata</taxon>
        <taxon>Craniata</taxon>
        <taxon>Vertebrata</taxon>
        <taxon>Euteleostomi</taxon>
        <taxon>Mammalia</taxon>
        <taxon>Eutheria</taxon>
        <taxon>Laurasiatheria</taxon>
        <taxon>Carnivora</taxon>
        <taxon>Caniformia</taxon>
        <taxon>Canidae</taxon>
        <taxon>Nyctereutes</taxon>
    </lineage>
</organism>
<comment type="caution">
    <text evidence="2">The sequence shown here is derived from an EMBL/GenBank/DDBJ whole genome shotgun (WGS) entry which is preliminary data.</text>
</comment>